<keyword evidence="3" id="KW-1185">Reference proteome</keyword>
<dbReference type="Proteomes" id="UP000001514">
    <property type="component" value="Unassembled WGS sequence"/>
</dbReference>
<evidence type="ECO:0000256" key="1">
    <source>
        <dbReference type="ARBA" id="ARBA00009995"/>
    </source>
</evidence>
<name>D8T738_SELML</name>
<dbReference type="Gene3D" id="3.40.50.2000">
    <property type="entry name" value="Glycogen Phosphorylase B"/>
    <property type="match status" value="1"/>
</dbReference>
<organism evidence="3">
    <name type="scientific">Selaginella moellendorffii</name>
    <name type="common">Spikemoss</name>
    <dbReference type="NCBI Taxonomy" id="88036"/>
    <lineage>
        <taxon>Eukaryota</taxon>
        <taxon>Viridiplantae</taxon>
        <taxon>Streptophyta</taxon>
        <taxon>Embryophyta</taxon>
        <taxon>Tracheophyta</taxon>
        <taxon>Lycopodiopsida</taxon>
        <taxon>Selaginellales</taxon>
        <taxon>Selaginellaceae</taxon>
        <taxon>Selaginella</taxon>
    </lineage>
</organism>
<proteinExistence type="inferred from homology"/>
<accession>D8T738</accession>
<evidence type="ECO:0000313" key="3">
    <source>
        <dbReference type="Proteomes" id="UP000001514"/>
    </source>
</evidence>
<dbReference type="Gramene" id="EFJ07554">
    <property type="protein sequence ID" value="EFJ07554"/>
    <property type="gene ID" value="SELMODRAFT_133460"/>
</dbReference>
<dbReference type="SUPFAM" id="SSF53756">
    <property type="entry name" value="UDP-Glycosyltransferase/glycogen phosphorylase"/>
    <property type="match status" value="1"/>
</dbReference>
<gene>
    <name evidence="2" type="ORF">SELMODRAFT_133460</name>
</gene>
<reference evidence="2 3" key="1">
    <citation type="journal article" date="2011" name="Science">
        <title>The Selaginella genome identifies genetic changes associated with the evolution of vascular plants.</title>
        <authorList>
            <person name="Banks J.A."/>
            <person name="Nishiyama T."/>
            <person name="Hasebe M."/>
            <person name="Bowman J.L."/>
            <person name="Gribskov M."/>
            <person name="dePamphilis C."/>
            <person name="Albert V.A."/>
            <person name="Aono N."/>
            <person name="Aoyama T."/>
            <person name="Ambrose B.A."/>
            <person name="Ashton N.W."/>
            <person name="Axtell M.J."/>
            <person name="Barker E."/>
            <person name="Barker M.S."/>
            <person name="Bennetzen J.L."/>
            <person name="Bonawitz N.D."/>
            <person name="Chapple C."/>
            <person name="Cheng C."/>
            <person name="Correa L.G."/>
            <person name="Dacre M."/>
            <person name="DeBarry J."/>
            <person name="Dreyer I."/>
            <person name="Elias M."/>
            <person name="Engstrom E.M."/>
            <person name="Estelle M."/>
            <person name="Feng L."/>
            <person name="Finet C."/>
            <person name="Floyd S.K."/>
            <person name="Frommer W.B."/>
            <person name="Fujita T."/>
            <person name="Gramzow L."/>
            <person name="Gutensohn M."/>
            <person name="Harholt J."/>
            <person name="Hattori M."/>
            <person name="Heyl A."/>
            <person name="Hirai T."/>
            <person name="Hiwatashi Y."/>
            <person name="Ishikawa M."/>
            <person name="Iwata M."/>
            <person name="Karol K.G."/>
            <person name="Koehler B."/>
            <person name="Kolukisaoglu U."/>
            <person name="Kubo M."/>
            <person name="Kurata T."/>
            <person name="Lalonde S."/>
            <person name="Li K."/>
            <person name="Li Y."/>
            <person name="Litt A."/>
            <person name="Lyons E."/>
            <person name="Manning G."/>
            <person name="Maruyama T."/>
            <person name="Michael T.P."/>
            <person name="Mikami K."/>
            <person name="Miyazaki S."/>
            <person name="Morinaga S."/>
            <person name="Murata T."/>
            <person name="Mueller-Roeber B."/>
            <person name="Nelson D.R."/>
            <person name="Obara M."/>
            <person name="Oguri Y."/>
            <person name="Olmstead R.G."/>
            <person name="Onodera N."/>
            <person name="Petersen B.L."/>
            <person name="Pils B."/>
            <person name="Prigge M."/>
            <person name="Rensing S.A."/>
            <person name="Riano-Pachon D.M."/>
            <person name="Roberts A.W."/>
            <person name="Sato Y."/>
            <person name="Scheller H.V."/>
            <person name="Schulz B."/>
            <person name="Schulz C."/>
            <person name="Shakirov E.V."/>
            <person name="Shibagaki N."/>
            <person name="Shinohara N."/>
            <person name="Shippen D.E."/>
            <person name="Soerensen I."/>
            <person name="Sotooka R."/>
            <person name="Sugimoto N."/>
            <person name="Sugita M."/>
            <person name="Sumikawa N."/>
            <person name="Tanurdzic M."/>
            <person name="Theissen G."/>
            <person name="Ulvskov P."/>
            <person name="Wakazuki S."/>
            <person name="Weng J.K."/>
            <person name="Willats W.W."/>
            <person name="Wipf D."/>
            <person name="Wolf P.G."/>
            <person name="Yang L."/>
            <person name="Zimmer A.D."/>
            <person name="Zhu Q."/>
            <person name="Mitros T."/>
            <person name="Hellsten U."/>
            <person name="Loque D."/>
            <person name="Otillar R."/>
            <person name="Salamov A."/>
            <person name="Schmutz J."/>
            <person name="Shapiro H."/>
            <person name="Lindquist E."/>
            <person name="Lucas S."/>
            <person name="Rokhsar D."/>
            <person name="Grigoriev I.V."/>
        </authorList>
    </citation>
    <scope>NUCLEOTIDE SEQUENCE [LARGE SCALE GENOMIC DNA]</scope>
</reference>
<dbReference type="AlphaFoldDB" id="D8T738"/>
<dbReference type="KEGG" id="smo:SELMODRAFT_133460"/>
<dbReference type="InParanoid" id="D8T738"/>
<feature type="non-terminal residue" evidence="2">
    <location>
        <position position="1"/>
    </location>
</feature>
<dbReference type="HOGENOM" id="CLU_3002715_0_0_1"/>
<dbReference type="PANTHER" id="PTHR11926">
    <property type="entry name" value="GLUCOSYL/GLUCURONOSYL TRANSFERASES"/>
    <property type="match status" value="1"/>
</dbReference>
<sequence length="57" mass="6610">RCGFWTEDMSCLDWLDEQPSKSVIYISFGSMASAFPDHIKQLYSGLVQSDYPFLWVI</sequence>
<dbReference type="EMBL" id="GL377684">
    <property type="protein sequence ID" value="EFJ07554.1"/>
    <property type="molecule type" value="Genomic_DNA"/>
</dbReference>
<evidence type="ECO:0000313" key="2">
    <source>
        <dbReference type="EMBL" id="EFJ07554.1"/>
    </source>
</evidence>
<dbReference type="PANTHER" id="PTHR11926:SF774">
    <property type="entry name" value="UDP-GLYCOSYLTRANSFERASE 85A1-RELATED"/>
    <property type="match status" value="1"/>
</dbReference>
<comment type="similarity">
    <text evidence="1">Belongs to the UDP-glycosyltransferase family.</text>
</comment>
<protein>
    <submittedName>
        <fullName evidence="2">Uncharacterized protein</fullName>
    </submittedName>
</protein>